<protein>
    <submittedName>
        <fullName evidence="1">Uncharacterized protein</fullName>
    </submittedName>
</protein>
<reference evidence="1" key="2">
    <citation type="submission" date="2021-01" db="EMBL/GenBank/DDBJ databases">
        <authorList>
            <person name="Schikora-Tamarit M.A."/>
        </authorList>
    </citation>
    <scope>NUCLEOTIDE SEQUENCE</scope>
    <source>
        <strain evidence="1">CBS2887</strain>
    </source>
</reference>
<reference evidence="1" key="1">
    <citation type="journal article" date="2021" name="Open Biol.">
        <title>Shared evolutionary footprints suggest mitochondrial oxidative damage underlies multiple complex I losses in fungi.</title>
        <authorList>
            <person name="Schikora-Tamarit M.A."/>
            <person name="Marcet-Houben M."/>
            <person name="Nosek J."/>
            <person name="Gabaldon T."/>
        </authorList>
    </citation>
    <scope>NUCLEOTIDE SEQUENCE</scope>
    <source>
        <strain evidence="1">CBS2887</strain>
    </source>
</reference>
<dbReference type="Proteomes" id="UP000774326">
    <property type="component" value="Unassembled WGS sequence"/>
</dbReference>
<dbReference type="AlphaFoldDB" id="A0A9P8TRV7"/>
<gene>
    <name evidence="1" type="ORF">WICPIJ_000416</name>
</gene>
<comment type="caution">
    <text evidence="1">The sequence shown here is derived from an EMBL/GenBank/DDBJ whole genome shotgun (WGS) entry which is preliminary data.</text>
</comment>
<dbReference type="EMBL" id="JAEUBG010000263">
    <property type="protein sequence ID" value="KAH3688606.1"/>
    <property type="molecule type" value="Genomic_DNA"/>
</dbReference>
<name>A0A9P8TRV7_WICPI</name>
<sequence>MTNTVTNRIVIDEFQRLGDEFRVFGKDIRRIMDFSGQNFNETDSTFRGGLQCTDQQREGLDKEFGVFRSGLDLLVGDEDLLNGGDLIKGQGIAGPISIECEGVKRRVWFSVLGHHPENDTSCGEEIIK</sequence>
<evidence type="ECO:0000313" key="2">
    <source>
        <dbReference type="Proteomes" id="UP000774326"/>
    </source>
</evidence>
<evidence type="ECO:0000313" key="1">
    <source>
        <dbReference type="EMBL" id="KAH3688606.1"/>
    </source>
</evidence>
<accession>A0A9P8TRV7</accession>
<organism evidence="1 2">
    <name type="scientific">Wickerhamomyces pijperi</name>
    <name type="common">Yeast</name>
    <name type="synonym">Pichia pijperi</name>
    <dbReference type="NCBI Taxonomy" id="599730"/>
    <lineage>
        <taxon>Eukaryota</taxon>
        <taxon>Fungi</taxon>
        <taxon>Dikarya</taxon>
        <taxon>Ascomycota</taxon>
        <taxon>Saccharomycotina</taxon>
        <taxon>Saccharomycetes</taxon>
        <taxon>Phaffomycetales</taxon>
        <taxon>Wickerhamomycetaceae</taxon>
        <taxon>Wickerhamomyces</taxon>
    </lineage>
</organism>
<keyword evidence="2" id="KW-1185">Reference proteome</keyword>
<proteinExistence type="predicted"/>